<name>A0A7S3S2Q9_EMIHU</name>
<reference evidence="2" key="1">
    <citation type="submission" date="2021-01" db="EMBL/GenBank/DDBJ databases">
        <authorList>
            <person name="Corre E."/>
            <person name="Pelletier E."/>
            <person name="Niang G."/>
            <person name="Scheremetjew M."/>
            <person name="Finn R."/>
            <person name="Kale V."/>
            <person name="Holt S."/>
            <person name="Cochrane G."/>
            <person name="Meng A."/>
            <person name="Brown T."/>
            <person name="Cohen L."/>
        </authorList>
    </citation>
    <scope>NUCLEOTIDE SEQUENCE</scope>
    <source>
        <strain evidence="2">379</strain>
    </source>
</reference>
<feature type="region of interest" description="Disordered" evidence="1">
    <location>
        <begin position="26"/>
        <end position="51"/>
    </location>
</feature>
<accession>A0A7S3S2Q9</accession>
<gene>
    <name evidence="2" type="ORF">EHUX00137_LOCUS12976</name>
</gene>
<protein>
    <submittedName>
        <fullName evidence="2">Uncharacterized protein</fullName>
    </submittedName>
</protein>
<evidence type="ECO:0000256" key="1">
    <source>
        <dbReference type="SAM" id="MobiDB-lite"/>
    </source>
</evidence>
<organism evidence="2">
    <name type="scientific">Emiliania huxleyi</name>
    <name type="common">Coccolithophore</name>
    <name type="synonym">Pontosphaera huxleyi</name>
    <dbReference type="NCBI Taxonomy" id="2903"/>
    <lineage>
        <taxon>Eukaryota</taxon>
        <taxon>Haptista</taxon>
        <taxon>Haptophyta</taxon>
        <taxon>Prymnesiophyceae</taxon>
        <taxon>Isochrysidales</taxon>
        <taxon>Noelaerhabdaceae</taxon>
        <taxon>Emiliania</taxon>
    </lineage>
</organism>
<dbReference type="EMBL" id="HBIR01017284">
    <property type="protein sequence ID" value="CAE0542461.1"/>
    <property type="molecule type" value="Transcribed_RNA"/>
</dbReference>
<proteinExistence type="predicted"/>
<dbReference type="AlphaFoldDB" id="A0A7S3S2Q9"/>
<sequence>MAQGLEHTRLALSAAAVGGVYSHLSLSSRPRARPHLAATHPRELPRPDRRRLADELKLRLLRRGGGDRPTVRGERQRYDRRAPLWATGGVEANHTRTAPCE</sequence>
<evidence type="ECO:0000313" key="2">
    <source>
        <dbReference type="EMBL" id="CAE0542461.1"/>
    </source>
</evidence>
<feature type="compositionally biased region" description="Basic and acidic residues" evidence="1">
    <location>
        <begin position="40"/>
        <end position="51"/>
    </location>
</feature>